<dbReference type="SMART" id="SM00448">
    <property type="entry name" value="REC"/>
    <property type="match status" value="1"/>
</dbReference>
<dbReference type="Gene3D" id="3.40.50.2300">
    <property type="match status" value="1"/>
</dbReference>
<evidence type="ECO:0000259" key="8">
    <source>
        <dbReference type="PROSITE" id="PS50110"/>
    </source>
</evidence>
<dbReference type="GO" id="GO:0000976">
    <property type="term" value="F:transcription cis-regulatory region binding"/>
    <property type="evidence" value="ECO:0007669"/>
    <property type="project" value="TreeGrafter"/>
</dbReference>
<dbReference type="CDD" id="cd17574">
    <property type="entry name" value="REC_OmpR"/>
    <property type="match status" value="1"/>
</dbReference>
<dbReference type="PROSITE" id="PS50110">
    <property type="entry name" value="RESPONSE_REGULATORY"/>
    <property type="match status" value="1"/>
</dbReference>
<dbReference type="Pfam" id="PF00072">
    <property type="entry name" value="Response_reg"/>
    <property type="match status" value="1"/>
</dbReference>
<dbReference type="CDD" id="cd00383">
    <property type="entry name" value="trans_reg_C"/>
    <property type="match status" value="1"/>
</dbReference>
<dbReference type="SMART" id="SM00862">
    <property type="entry name" value="Trans_reg_C"/>
    <property type="match status" value="1"/>
</dbReference>
<feature type="DNA-binding region" description="OmpR/PhoB-type" evidence="7">
    <location>
        <begin position="134"/>
        <end position="233"/>
    </location>
</feature>
<evidence type="ECO:0000256" key="2">
    <source>
        <dbReference type="ARBA" id="ARBA00023012"/>
    </source>
</evidence>
<keyword evidence="5" id="KW-0804">Transcription</keyword>
<keyword evidence="11" id="KW-1185">Reference proteome</keyword>
<dbReference type="RefSeq" id="WP_199017917.1">
    <property type="nucleotide sequence ID" value="NZ_JAELUP010000007.1"/>
</dbReference>
<evidence type="ECO:0000256" key="4">
    <source>
        <dbReference type="ARBA" id="ARBA00023125"/>
    </source>
</evidence>
<dbReference type="InterPro" id="IPR039420">
    <property type="entry name" value="WalR-like"/>
</dbReference>
<dbReference type="GO" id="GO:0005829">
    <property type="term" value="C:cytosol"/>
    <property type="evidence" value="ECO:0007669"/>
    <property type="project" value="TreeGrafter"/>
</dbReference>
<evidence type="ECO:0000313" key="10">
    <source>
        <dbReference type="EMBL" id="MBJ6360393.1"/>
    </source>
</evidence>
<evidence type="ECO:0000256" key="6">
    <source>
        <dbReference type="PROSITE-ProRule" id="PRU00169"/>
    </source>
</evidence>
<reference evidence="10" key="1">
    <citation type="submission" date="2020-12" db="EMBL/GenBank/DDBJ databases">
        <authorList>
            <person name="Huq M.A."/>
        </authorList>
    </citation>
    <scope>NUCLEOTIDE SEQUENCE</scope>
    <source>
        <strain evidence="10">MAHUQ-46</strain>
    </source>
</reference>
<evidence type="ECO:0000256" key="1">
    <source>
        <dbReference type="ARBA" id="ARBA00022553"/>
    </source>
</evidence>
<dbReference type="GO" id="GO:0032993">
    <property type="term" value="C:protein-DNA complex"/>
    <property type="evidence" value="ECO:0007669"/>
    <property type="project" value="TreeGrafter"/>
</dbReference>
<dbReference type="EMBL" id="JAELUP010000007">
    <property type="protein sequence ID" value="MBJ6360393.1"/>
    <property type="molecule type" value="Genomic_DNA"/>
</dbReference>
<dbReference type="InterPro" id="IPR001789">
    <property type="entry name" value="Sig_transdc_resp-reg_receiver"/>
</dbReference>
<gene>
    <name evidence="10" type="ORF">JFN88_03530</name>
</gene>
<dbReference type="SUPFAM" id="SSF52172">
    <property type="entry name" value="CheY-like"/>
    <property type="match status" value="1"/>
</dbReference>
<dbReference type="PANTHER" id="PTHR48111:SF1">
    <property type="entry name" value="TWO-COMPONENT RESPONSE REGULATOR ORR33"/>
    <property type="match status" value="1"/>
</dbReference>
<dbReference type="InterPro" id="IPR011006">
    <property type="entry name" value="CheY-like_superfamily"/>
</dbReference>
<dbReference type="PROSITE" id="PS51755">
    <property type="entry name" value="OMPR_PHOB"/>
    <property type="match status" value="1"/>
</dbReference>
<keyword evidence="3" id="KW-0805">Transcription regulation</keyword>
<dbReference type="InterPro" id="IPR036388">
    <property type="entry name" value="WH-like_DNA-bd_sf"/>
</dbReference>
<dbReference type="Pfam" id="PF00486">
    <property type="entry name" value="Trans_reg_C"/>
    <property type="match status" value="1"/>
</dbReference>
<proteinExistence type="predicted"/>
<sequence length="237" mass="27269">MTTILTVDDEQHIQDMLRIFLEAEGFEVRQAFSGEQCLAYFADSLLQPDLILLDIAMPDMDGVELCRRLRELYDHPVLFLSGNTRSDQRLLSLQAGGDDYLTKPLDHLELVARVRSHLRWSTLLSKYKKPEALGRRLSFPGLEIDLDRLNVTVQGEPVTLVAKELHLLLLLAQSPSRVYHPRQLYDLIWNDQAAYSPAIIKTQIYNLRKKIESESPGFKYIHTVKGFGYRFEPLTLD</sequence>
<dbReference type="Proteomes" id="UP000640274">
    <property type="component" value="Unassembled WGS sequence"/>
</dbReference>
<dbReference type="InterPro" id="IPR001867">
    <property type="entry name" value="OmpR/PhoB-type_DNA-bd"/>
</dbReference>
<protein>
    <submittedName>
        <fullName evidence="10">Response regulator transcription factor</fullName>
    </submittedName>
</protein>
<evidence type="ECO:0000313" key="11">
    <source>
        <dbReference type="Proteomes" id="UP000640274"/>
    </source>
</evidence>
<evidence type="ECO:0000256" key="7">
    <source>
        <dbReference type="PROSITE-ProRule" id="PRU01091"/>
    </source>
</evidence>
<evidence type="ECO:0000256" key="5">
    <source>
        <dbReference type="ARBA" id="ARBA00023163"/>
    </source>
</evidence>
<dbReference type="GO" id="GO:0000156">
    <property type="term" value="F:phosphorelay response regulator activity"/>
    <property type="evidence" value="ECO:0007669"/>
    <property type="project" value="TreeGrafter"/>
</dbReference>
<dbReference type="GO" id="GO:0006355">
    <property type="term" value="P:regulation of DNA-templated transcription"/>
    <property type="evidence" value="ECO:0007669"/>
    <property type="project" value="InterPro"/>
</dbReference>
<keyword evidence="1 6" id="KW-0597">Phosphoprotein</keyword>
<evidence type="ECO:0000259" key="9">
    <source>
        <dbReference type="PROSITE" id="PS51755"/>
    </source>
</evidence>
<feature type="modified residue" description="4-aspartylphosphate" evidence="6">
    <location>
        <position position="54"/>
    </location>
</feature>
<organism evidence="10 11">
    <name type="scientific">Paenibacillus roseus</name>
    <dbReference type="NCBI Taxonomy" id="2798579"/>
    <lineage>
        <taxon>Bacteria</taxon>
        <taxon>Bacillati</taxon>
        <taxon>Bacillota</taxon>
        <taxon>Bacilli</taxon>
        <taxon>Bacillales</taxon>
        <taxon>Paenibacillaceae</taxon>
        <taxon>Paenibacillus</taxon>
    </lineage>
</organism>
<name>A0A934J2R6_9BACL</name>
<evidence type="ECO:0000256" key="3">
    <source>
        <dbReference type="ARBA" id="ARBA00023015"/>
    </source>
</evidence>
<dbReference type="Gene3D" id="1.10.10.10">
    <property type="entry name" value="Winged helix-like DNA-binding domain superfamily/Winged helix DNA-binding domain"/>
    <property type="match status" value="1"/>
</dbReference>
<keyword evidence="2" id="KW-0902">Two-component regulatory system</keyword>
<comment type="caution">
    <text evidence="10">The sequence shown here is derived from an EMBL/GenBank/DDBJ whole genome shotgun (WGS) entry which is preliminary data.</text>
</comment>
<feature type="domain" description="Response regulatory" evidence="8">
    <location>
        <begin position="3"/>
        <end position="118"/>
    </location>
</feature>
<accession>A0A934J2R6</accession>
<keyword evidence="4 7" id="KW-0238">DNA-binding</keyword>
<feature type="domain" description="OmpR/PhoB-type" evidence="9">
    <location>
        <begin position="134"/>
        <end position="233"/>
    </location>
</feature>
<dbReference type="PANTHER" id="PTHR48111">
    <property type="entry name" value="REGULATOR OF RPOS"/>
    <property type="match status" value="1"/>
</dbReference>
<dbReference type="AlphaFoldDB" id="A0A934J2R6"/>